<dbReference type="InterPro" id="IPR009057">
    <property type="entry name" value="Homeodomain-like_sf"/>
</dbReference>
<dbReference type="PANTHER" id="PTHR46796">
    <property type="entry name" value="HTH-TYPE TRANSCRIPTIONAL ACTIVATOR RHAS-RELATED"/>
    <property type="match status" value="1"/>
</dbReference>
<dbReference type="Pfam" id="PF12833">
    <property type="entry name" value="HTH_18"/>
    <property type="match status" value="1"/>
</dbReference>
<keyword evidence="2" id="KW-0238">DNA-binding</keyword>
<dbReference type="Pfam" id="PF14525">
    <property type="entry name" value="AraC_binding_2"/>
    <property type="match status" value="1"/>
</dbReference>
<evidence type="ECO:0000313" key="6">
    <source>
        <dbReference type="EMBL" id="CAB4881864.1"/>
    </source>
</evidence>
<evidence type="ECO:0000256" key="1">
    <source>
        <dbReference type="ARBA" id="ARBA00023015"/>
    </source>
</evidence>
<dbReference type="InterPro" id="IPR050204">
    <property type="entry name" value="AraC_XylS_family_regulators"/>
</dbReference>
<dbReference type="PRINTS" id="PR00032">
    <property type="entry name" value="HTHARAC"/>
</dbReference>
<keyword evidence="1" id="KW-0805">Transcription regulation</keyword>
<evidence type="ECO:0000259" key="5">
    <source>
        <dbReference type="PROSITE" id="PS01124"/>
    </source>
</evidence>
<dbReference type="InterPro" id="IPR035418">
    <property type="entry name" value="AraC-bd_2"/>
</dbReference>
<proteinExistence type="predicted"/>
<dbReference type="InterPro" id="IPR018060">
    <property type="entry name" value="HTH_AraC"/>
</dbReference>
<evidence type="ECO:0000256" key="2">
    <source>
        <dbReference type="ARBA" id="ARBA00023125"/>
    </source>
</evidence>
<name>A0A6J7EKV9_9ZZZZ</name>
<sequence>MLSRSGFSIPTRTTSRGDWSDMLNEHFVALDVADVADSRFTGAVRSMSLAHLQVSTVRSTTQRIARTDSLIEKDRIEYVQIGMIRRGRAIVVQDGRECVLSRGDFAIYDTSRPFDWIIDGHPDDDQWELEVFTWPRHMLRLDERESSDLTAMAFDGSAGFSGLLSRFLHDLGSTRSTLGTAGAQAIADEVGDLVSVIARNTTTSPALDSPGTALVRTAQRYIEEHLADPDLSPSTVASAMLVSTRQLHRLFAASGTTVARSIRVKRLERCRREIIASVAVNRSLGQISRRWGFADSAVFSRAFREQYGMSPRQYRAAACAQSDDPRAVTRPMWPTDREQPEVGTAHGPRRSN</sequence>
<dbReference type="PANTHER" id="PTHR46796:SF6">
    <property type="entry name" value="ARAC SUBFAMILY"/>
    <property type="match status" value="1"/>
</dbReference>
<reference evidence="6" key="1">
    <citation type="submission" date="2020-05" db="EMBL/GenBank/DDBJ databases">
        <authorList>
            <person name="Chiriac C."/>
            <person name="Salcher M."/>
            <person name="Ghai R."/>
            <person name="Kavagutti S V."/>
        </authorList>
    </citation>
    <scope>NUCLEOTIDE SEQUENCE</scope>
</reference>
<evidence type="ECO:0000256" key="3">
    <source>
        <dbReference type="ARBA" id="ARBA00023163"/>
    </source>
</evidence>
<feature type="region of interest" description="Disordered" evidence="4">
    <location>
        <begin position="319"/>
        <end position="352"/>
    </location>
</feature>
<organism evidence="6">
    <name type="scientific">freshwater metagenome</name>
    <dbReference type="NCBI Taxonomy" id="449393"/>
    <lineage>
        <taxon>unclassified sequences</taxon>
        <taxon>metagenomes</taxon>
        <taxon>ecological metagenomes</taxon>
    </lineage>
</organism>
<dbReference type="SMART" id="SM00342">
    <property type="entry name" value="HTH_ARAC"/>
    <property type="match status" value="1"/>
</dbReference>
<evidence type="ECO:0000256" key="4">
    <source>
        <dbReference type="SAM" id="MobiDB-lite"/>
    </source>
</evidence>
<dbReference type="GO" id="GO:0003700">
    <property type="term" value="F:DNA-binding transcription factor activity"/>
    <property type="evidence" value="ECO:0007669"/>
    <property type="project" value="InterPro"/>
</dbReference>
<dbReference type="Gene3D" id="1.10.10.60">
    <property type="entry name" value="Homeodomain-like"/>
    <property type="match status" value="1"/>
</dbReference>
<accession>A0A6J7EKV9</accession>
<dbReference type="PROSITE" id="PS01124">
    <property type="entry name" value="HTH_ARAC_FAMILY_2"/>
    <property type="match status" value="1"/>
</dbReference>
<dbReference type="EMBL" id="CAFBLX010000031">
    <property type="protein sequence ID" value="CAB4881864.1"/>
    <property type="molecule type" value="Genomic_DNA"/>
</dbReference>
<dbReference type="GO" id="GO:0043565">
    <property type="term" value="F:sequence-specific DNA binding"/>
    <property type="evidence" value="ECO:0007669"/>
    <property type="project" value="InterPro"/>
</dbReference>
<keyword evidence="3" id="KW-0804">Transcription</keyword>
<dbReference type="SUPFAM" id="SSF46689">
    <property type="entry name" value="Homeodomain-like"/>
    <property type="match status" value="1"/>
</dbReference>
<protein>
    <submittedName>
        <fullName evidence="6">Unannotated protein</fullName>
    </submittedName>
</protein>
<dbReference type="InterPro" id="IPR020449">
    <property type="entry name" value="Tscrpt_reg_AraC-type_HTH"/>
</dbReference>
<feature type="domain" description="HTH araC/xylS-type" evidence="5">
    <location>
        <begin position="216"/>
        <end position="317"/>
    </location>
</feature>
<dbReference type="AlphaFoldDB" id="A0A6J7EKV9"/>
<gene>
    <name evidence="6" type="ORF">UFOPK3472_00701</name>
</gene>